<reference evidence="1 2" key="2">
    <citation type="submission" date="2017-10" db="EMBL/GenBank/DDBJ databases">
        <title>Genome analyses suggest a sexual origin of heterokaryosis in a supposedly ancient asexual fungus.</title>
        <authorList>
            <person name="Corradi N."/>
            <person name="Sedzielewska K."/>
            <person name="Noel J."/>
            <person name="Charron P."/>
            <person name="Farinelli L."/>
            <person name="Marton T."/>
            <person name="Kruger M."/>
            <person name="Pelin A."/>
            <person name="Brachmann A."/>
            <person name="Corradi N."/>
        </authorList>
    </citation>
    <scope>NUCLEOTIDE SEQUENCE [LARGE SCALE GENOMIC DNA]</scope>
    <source>
        <strain evidence="1 2">A1</strain>
    </source>
</reference>
<protein>
    <submittedName>
        <fullName evidence="1">Uncharacterized protein</fullName>
    </submittedName>
</protein>
<proteinExistence type="predicted"/>
<reference evidence="1 2" key="1">
    <citation type="submission" date="2017-10" db="EMBL/GenBank/DDBJ databases">
        <title>Extensive intraspecific genome diversity in a model arbuscular mycorrhizal fungus.</title>
        <authorList>
            <person name="Chen E.C.H."/>
            <person name="Morin E."/>
            <person name="Baudet D."/>
            <person name="Noel J."/>
            <person name="Ndikumana S."/>
            <person name="Charron P."/>
            <person name="St-Onge C."/>
            <person name="Giorgi J."/>
            <person name="Grigoriev I.V."/>
            <person name="Roux C."/>
            <person name="Martin F.M."/>
            <person name="Corradi N."/>
        </authorList>
    </citation>
    <scope>NUCLEOTIDE SEQUENCE [LARGE SCALE GENOMIC DNA]</scope>
    <source>
        <strain evidence="1 2">A1</strain>
    </source>
</reference>
<dbReference type="VEuPathDB" id="FungiDB:RhiirA1_543819"/>
<dbReference type="AlphaFoldDB" id="A0A2I1FRV7"/>
<name>A0A2I1FRV7_9GLOM</name>
<organism evidence="1 2">
    <name type="scientific">Rhizophagus irregularis</name>
    <dbReference type="NCBI Taxonomy" id="588596"/>
    <lineage>
        <taxon>Eukaryota</taxon>
        <taxon>Fungi</taxon>
        <taxon>Fungi incertae sedis</taxon>
        <taxon>Mucoromycota</taxon>
        <taxon>Glomeromycotina</taxon>
        <taxon>Glomeromycetes</taxon>
        <taxon>Glomerales</taxon>
        <taxon>Glomeraceae</taxon>
        <taxon>Rhizophagus</taxon>
    </lineage>
</organism>
<dbReference type="OrthoDB" id="10476532at2759"/>
<sequence length="53" mass="6000">MSSSFIYKESFINIISILLVIFTAFVFFPITYVLLLIAITSYIGYNISKGITL</sequence>
<dbReference type="EMBL" id="LLXH01009178">
    <property type="protein sequence ID" value="PKC50734.1"/>
    <property type="molecule type" value="Genomic_DNA"/>
</dbReference>
<evidence type="ECO:0000313" key="1">
    <source>
        <dbReference type="EMBL" id="PKC50734.1"/>
    </source>
</evidence>
<comment type="caution">
    <text evidence="1">The sequence shown here is derived from an EMBL/GenBank/DDBJ whole genome shotgun (WGS) entry which is preliminary data.</text>
</comment>
<evidence type="ECO:0000313" key="2">
    <source>
        <dbReference type="Proteomes" id="UP000232688"/>
    </source>
</evidence>
<accession>A0A2I1FRV7</accession>
<gene>
    <name evidence="1" type="ORF">RhiirA1_543819</name>
</gene>
<dbReference type="Proteomes" id="UP000232688">
    <property type="component" value="Unassembled WGS sequence"/>
</dbReference>